<dbReference type="EMBL" id="GBXM01032724">
    <property type="protein sequence ID" value="JAH75853.1"/>
    <property type="molecule type" value="Transcribed_RNA"/>
</dbReference>
<proteinExistence type="predicted"/>
<evidence type="ECO:0000313" key="2">
    <source>
        <dbReference type="EMBL" id="JAH75853.1"/>
    </source>
</evidence>
<reference evidence="2" key="2">
    <citation type="journal article" date="2015" name="Fish Shellfish Immunol.">
        <title>Early steps in the European eel (Anguilla anguilla)-Vibrio vulnificus interaction in the gills: Role of the RtxA13 toxin.</title>
        <authorList>
            <person name="Callol A."/>
            <person name="Pajuelo D."/>
            <person name="Ebbesson L."/>
            <person name="Teles M."/>
            <person name="MacKenzie S."/>
            <person name="Amaro C."/>
        </authorList>
    </citation>
    <scope>NUCLEOTIDE SEQUENCE</scope>
</reference>
<name>A0A0E9VF88_ANGAN</name>
<keyword evidence="1" id="KW-0472">Membrane</keyword>
<evidence type="ECO:0000256" key="1">
    <source>
        <dbReference type="SAM" id="Phobius"/>
    </source>
</evidence>
<reference evidence="2" key="1">
    <citation type="submission" date="2014-11" db="EMBL/GenBank/DDBJ databases">
        <authorList>
            <person name="Amaro Gonzalez C."/>
        </authorList>
    </citation>
    <scope>NUCLEOTIDE SEQUENCE</scope>
</reference>
<organism evidence="2">
    <name type="scientific">Anguilla anguilla</name>
    <name type="common">European freshwater eel</name>
    <name type="synonym">Muraena anguilla</name>
    <dbReference type="NCBI Taxonomy" id="7936"/>
    <lineage>
        <taxon>Eukaryota</taxon>
        <taxon>Metazoa</taxon>
        <taxon>Chordata</taxon>
        <taxon>Craniata</taxon>
        <taxon>Vertebrata</taxon>
        <taxon>Euteleostomi</taxon>
        <taxon>Actinopterygii</taxon>
        <taxon>Neopterygii</taxon>
        <taxon>Teleostei</taxon>
        <taxon>Anguilliformes</taxon>
        <taxon>Anguillidae</taxon>
        <taxon>Anguilla</taxon>
    </lineage>
</organism>
<sequence length="30" mass="3409">MADWCNAHSHWSMTTFGLILCFILGISKKP</sequence>
<protein>
    <submittedName>
        <fullName evidence="2">Uncharacterized protein</fullName>
    </submittedName>
</protein>
<keyword evidence="1" id="KW-1133">Transmembrane helix</keyword>
<keyword evidence="1" id="KW-0812">Transmembrane</keyword>
<feature type="transmembrane region" description="Helical" evidence="1">
    <location>
        <begin position="6"/>
        <end position="26"/>
    </location>
</feature>
<dbReference type="AlphaFoldDB" id="A0A0E9VF88"/>
<accession>A0A0E9VF88</accession>